<dbReference type="EMBL" id="AWTP01000134">
    <property type="protein sequence ID" value="KGH07240.1"/>
    <property type="molecule type" value="Genomic_DNA"/>
</dbReference>
<evidence type="ECO:0000256" key="1">
    <source>
        <dbReference type="ARBA" id="ARBA00006484"/>
    </source>
</evidence>
<dbReference type="PRINTS" id="PR00080">
    <property type="entry name" value="SDRFAMILY"/>
</dbReference>
<dbReference type="SUPFAM" id="SSF51735">
    <property type="entry name" value="NAD(P)-binding Rossmann-fold domains"/>
    <property type="match status" value="1"/>
</dbReference>
<keyword evidence="2" id="KW-0560">Oxidoreductase</keyword>
<organism evidence="4 5">
    <name type="scientific">Comamonas thiooxydans</name>
    <dbReference type="NCBI Taxonomy" id="363952"/>
    <lineage>
        <taxon>Bacteria</taxon>
        <taxon>Pseudomonadati</taxon>
        <taxon>Pseudomonadota</taxon>
        <taxon>Betaproteobacteria</taxon>
        <taxon>Burkholderiales</taxon>
        <taxon>Comamonadaceae</taxon>
        <taxon>Comamonas</taxon>
    </lineage>
</organism>
<dbReference type="Pfam" id="PF00106">
    <property type="entry name" value="adh_short"/>
    <property type="match status" value="1"/>
</dbReference>
<dbReference type="NCBIfam" id="NF004826">
    <property type="entry name" value="PRK06182.1"/>
    <property type="match status" value="1"/>
</dbReference>
<proteinExistence type="inferred from homology"/>
<comment type="caution">
    <text evidence="4">The sequence shown here is derived from an EMBL/GenBank/DDBJ whole genome shotgun (WGS) entry which is preliminary data.</text>
</comment>
<evidence type="ECO:0000313" key="4">
    <source>
        <dbReference type="EMBL" id="KGH07240.1"/>
    </source>
</evidence>
<name>A0A0E3CDA8_9BURK</name>
<dbReference type="Proteomes" id="UP000029549">
    <property type="component" value="Unassembled WGS sequence"/>
</dbReference>
<dbReference type="CDD" id="cd05374">
    <property type="entry name" value="17beta-HSD-like_SDR_c"/>
    <property type="match status" value="1"/>
</dbReference>
<evidence type="ECO:0000256" key="3">
    <source>
        <dbReference type="RuleBase" id="RU000363"/>
    </source>
</evidence>
<gene>
    <name evidence="4" type="ORF">P608_21045</name>
</gene>
<dbReference type="GO" id="GO:0016491">
    <property type="term" value="F:oxidoreductase activity"/>
    <property type="evidence" value="ECO:0007669"/>
    <property type="project" value="UniProtKB-KW"/>
</dbReference>
<comment type="similarity">
    <text evidence="1 3">Belongs to the short-chain dehydrogenases/reductases (SDR) family.</text>
</comment>
<dbReference type="Gene3D" id="3.40.50.720">
    <property type="entry name" value="NAD(P)-binding Rossmann-like Domain"/>
    <property type="match status" value="1"/>
</dbReference>
<dbReference type="RefSeq" id="WP_034395117.1">
    <property type="nucleotide sequence ID" value="NZ_AWTM01000091.1"/>
</dbReference>
<dbReference type="PANTHER" id="PTHR44169">
    <property type="entry name" value="NADPH-DEPENDENT 1-ACYLDIHYDROXYACETONE PHOSPHATE REDUCTASE"/>
    <property type="match status" value="1"/>
</dbReference>
<dbReference type="AlphaFoldDB" id="A0A0E3CDA8"/>
<dbReference type="PANTHER" id="PTHR44169:SF6">
    <property type="entry name" value="NADPH-DEPENDENT 1-ACYLDIHYDROXYACETONE PHOSPHATE REDUCTASE"/>
    <property type="match status" value="1"/>
</dbReference>
<evidence type="ECO:0000256" key="2">
    <source>
        <dbReference type="ARBA" id="ARBA00023002"/>
    </source>
</evidence>
<evidence type="ECO:0000313" key="5">
    <source>
        <dbReference type="Proteomes" id="UP000029549"/>
    </source>
</evidence>
<reference evidence="4 5" key="1">
    <citation type="submission" date="2013-09" db="EMBL/GenBank/DDBJ databases">
        <title>High correlation between genotypes and phenotypes of environmental bacteria Comamonas testosteroni strains.</title>
        <authorList>
            <person name="Liu L."/>
            <person name="Zhu W."/>
            <person name="Xia X."/>
            <person name="Xu B."/>
            <person name="Luo M."/>
            <person name="Wang G."/>
        </authorList>
    </citation>
    <scope>NUCLEOTIDE SEQUENCE [LARGE SCALE GENOMIC DNA]</scope>
    <source>
        <strain evidence="4 5">DF2</strain>
    </source>
</reference>
<dbReference type="InterPro" id="IPR036291">
    <property type="entry name" value="NAD(P)-bd_dom_sf"/>
</dbReference>
<keyword evidence="5" id="KW-1185">Reference proteome</keyword>
<accession>A0A0E3CDA8</accession>
<sequence length="279" mass="29743">MNSKVALVTGASSGIGAATALKLQGLGYTVYAAARRIDRMRDLAKAGINVLALDVTDDASMQADIDKIIALSGRIDVLVNNAGYGSYGAVEDVPLEEARAQFDVNVFGAVRLIQLALPHMRRNRSGTIVNVTSMGGKIHTPLGAWYHGTKFALETISDCLRMEVQPFGIDVVVIEPGGIKTEWAGIAADKLREVSGNGVYASQAQPMAESMVGEASRKRQSPPELIADTIAKAVTAHRPKTRYAVGFGAKPMIFMRGLLSDRAFDGFMRMATGISAKTT</sequence>
<protein>
    <submittedName>
        <fullName evidence="4">Short-chain dehydrogenase</fullName>
    </submittedName>
</protein>
<dbReference type="InterPro" id="IPR002347">
    <property type="entry name" value="SDR_fam"/>
</dbReference>
<dbReference type="PRINTS" id="PR00081">
    <property type="entry name" value="GDHRDH"/>
</dbReference>